<gene>
    <name evidence="2" type="primary">WBGene00282757</name>
</gene>
<evidence type="ECO:0000313" key="3">
    <source>
        <dbReference type="Proteomes" id="UP000005239"/>
    </source>
</evidence>
<feature type="region of interest" description="Disordered" evidence="1">
    <location>
        <begin position="43"/>
        <end position="62"/>
    </location>
</feature>
<organism evidence="2 3">
    <name type="scientific">Pristionchus pacificus</name>
    <name type="common">Parasitic nematode worm</name>
    <dbReference type="NCBI Taxonomy" id="54126"/>
    <lineage>
        <taxon>Eukaryota</taxon>
        <taxon>Metazoa</taxon>
        <taxon>Ecdysozoa</taxon>
        <taxon>Nematoda</taxon>
        <taxon>Chromadorea</taxon>
        <taxon>Rhabditida</taxon>
        <taxon>Rhabditina</taxon>
        <taxon>Diplogasteromorpha</taxon>
        <taxon>Diplogasteroidea</taxon>
        <taxon>Neodiplogasteridae</taxon>
        <taxon>Pristionchus</taxon>
    </lineage>
</organism>
<reference evidence="2" key="2">
    <citation type="submission" date="2022-06" db="UniProtKB">
        <authorList>
            <consortium name="EnsemblMetazoa"/>
        </authorList>
    </citation>
    <scope>IDENTIFICATION</scope>
    <source>
        <strain evidence="2">PS312</strain>
    </source>
</reference>
<protein>
    <submittedName>
        <fullName evidence="2">Uncharacterized protein</fullName>
    </submittedName>
</protein>
<evidence type="ECO:0000313" key="2">
    <source>
        <dbReference type="EnsemblMetazoa" id="PPA44388.1"/>
    </source>
</evidence>
<reference evidence="3" key="1">
    <citation type="journal article" date="2008" name="Nat. Genet.">
        <title>The Pristionchus pacificus genome provides a unique perspective on nematode lifestyle and parasitism.</title>
        <authorList>
            <person name="Dieterich C."/>
            <person name="Clifton S.W."/>
            <person name="Schuster L.N."/>
            <person name="Chinwalla A."/>
            <person name="Delehaunty K."/>
            <person name="Dinkelacker I."/>
            <person name="Fulton L."/>
            <person name="Fulton R."/>
            <person name="Godfrey J."/>
            <person name="Minx P."/>
            <person name="Mitreva M."/>
            <person name="Roeseler W."/>
            <person name="Tian H."/>
            <person name="Witte H."/>
            <person name="Yang S.P."/>
            <person name="Wilson R.K."/>
            <person name="Sommer R.J."/>
        </authorList>
    </citation>
    <scope>NUCLEOTIDE SEQUENCE [LARGE SCALE GENOMIC DNA]</scope>
    <source>
        <strain evidence="3">PS312</strain>
    </source>
</reference>
<feature type="compositionally biased region" description="Basic and acidic residues" evidence="1">
    <location>
        <begin position="49"/>
        <end position="62"/>
    </location>
</feature>
<keyword evidence="3" id="KW-1185">Reference proteome</keyword>
<proteinExistence type="predicted"/>
<accession>A0A2A6BF30</accession>
<dbReference type="AlphaFoldDB" id="A0A2A6BF30"/>
<evidence type="ECO:0000256" key="1">
    <source>
        <dbReference type="SAM" id="MobiDB-lite"/>
    </source>
</evidence>
<dbReference type="Proteomes" id="UP000005239">
    <property type="component" value="Unassembled WGS sequence"/>
</dbReference>
<accession>A0A8R1V1U2</accession>
<dbReference type="EnsemblMetazoa" id="PPA44388.1">
    <property type="protein sequence ID" value="PPA44388.1"/>
    <property type="gene ID" value="WBGene00282757"/>
</dbReference>
<name>A0A2A6BF30_PRIPA</name>
<sequence length="62" mass="7538">MVDTTESVYYKRRSEIKENERKEERRFGNNRLLLVSPPHFLSIQPSMGREGDRRWKKEGGRW</sequence>